<feature type="domain" description="Rhodanese" evidence="1">
    <location>
        <begin position="60"/>
        <end position="141"/>
    </location>
</feature>
<protein>
    <recommendedName>
        <fullName evidence="1">Rhodanese domain-containing protein</fullName>
    </recommendedName>
</protein>
<comment type="caution">
    <text evidence="2">The sequence shown here is derived from an EMBL/GenBank/DDBJ whole genome shotgun (WGS) entry which is preliminary data.</text>
</comment>
<dbReference type="SMART" id="SM00450">
    <property type="entry name" value="RHOD"/>
    <property type="match status" value="1"/>
</dbReference>
<name>A0ABR3A671_9AGAR</name>
<dbReference type="PROSITE" id="PS50206">
    <property type="entry name" value="RHODANESE_3"/>
    <property type="match status" value="1"/>
</dbReference>
<dbReference type="PANTHER" id="PTHR44086">
    <property type="entry name" value="THIOSULFATE SULFURTRANSFERASE RDL2, MITOCHONDRIAL-RELATED"/>
    <property type="match status" value="1"/>
</dbReference>
<dbReference type="InterPro" id="IPR036873">
    <property type="entry name" value="Rhodanese-like_dom_sf"/>
</dbReference>
<evidence type="ECO:0000313" key="3">
    <source>
        <dbReference type="Proteomes" id="UP001437256"/>
    </source>
</evidence>
<dbReference type="PANTHER" id="PTHR44086:SF10">
    <property type="entry name" value="THIOSULFATE SULFURTRANSFERASE_RHODANESE-LIKE DOMAIN-CONTAINING PROTEIN 3"/>
    <property type="match status" value="1"/>
</dbReference>
<keyword evidence="3" id="KW-1185">Reference proteome</keyword>
<dbReference type="EMBL" id="JBBXMP010000016">
    <property type="protein sequence ID" value="KAL0068869.1"/>
    <property type="molecule type" value="Genomic_DNA"/>
</dbReference>
<reference evidence="2 3" key="1">
    <citation type="submission" date="2024-05" db="EMBL/GenBank/DDBJ databases">
        <title>A draft genome resource for the thread blight pathogen Marasmius tenuissimus strain MS-2.</title>
        <authorList>
            <person name="Yulfo-Soto G.E."/>
            <person name="Baruah I.K."/>
            <person name="Amoako-Attah I."/>
            <person name="Bukari Y."/>
            <person name="Meinhardt L.W."/>
            <person name="Bailey B.A."/>
            <person name="Cohen S.P."/>
        </authorList>
    </citation>
    <scope>NUCLEOTIDE SEQUENCE [LARGE SCALE GENOMIC DNA]</scope>
    <source>
        <strain evidence="2 3">MS-2</strain>
    </source>
</reference>
<proteinExistence type="predicted"/>
<gene>
    <name evidence="2" type="ORF">AAF712_004200</name>
</gene>
<dbReference type="Gene3D" id="3.40.250.10">
    <property type="entry name" value="Rhodanese-like domain"/>
    <property type="match status" value="1"/>
</dbReference>
<dbReference type="InterPro" id="IPR001763">
    <property type="entry name" value="Rhodanese-like_dom"/>
</dbReference>
<dbReference type="Proteomes" id="UP001437256">
    <property type="component" value="Unassembled WGS sequence"/>
</dbReference>
<dbReference type="SUPFAM" id="SSF52821">
    <property type="entry name" value="Rhodanese/Cell cycle control phosphatase"/>
    <property type="match status" value="1"/>
</dbReference>
<evidence type="ECO:0000259" key="1">
    <source>
        <dbReference type="PROSITE" id="PS50206"/>
    </source>
</evidence>
<organism evidence="2 3">
    <name type="scientific">Marasmius tenuissimus</name>
    <dbReference type="NCBI Taxonomy" id="585030"/>
    <lineage>
        <taxon>Eukaryota</taxon>
        <taxon>Fungi</taxon>
        <taxon>Dikarya</taxon>
        <taxon>Basidiomycota</taxon>
        <taxon>Agaricomycotina</taxon>
        <taxon>Agaricomycetes</taxon>
        <taxon>Agaricomycetidae</taxon>
        <taxon>Agaricales</taxon>
        <taxon>Marasmiineae</taxon>
        <taxon>Marasmiaceae</taxon>
        <taxon>Marasmius</taxon>
    </lineage>
</organism>
<evidence type="ECO:0000313" key="2">
    <source>
        <dbReference type="EMBL" id="KAL0068869.1"/>
    </source>
</evidence>
<accession>A0ABR3A671</accession>
<sequence length="143" mass="15917">MFRSSAATLARPIAASASRAVRSAPPARFLATQVEPSLSEDGWGVKIITYDQLKPKIDNPNKDAVLIDLREPDEIKHGMIPNAVHLPITSLADLLYPTMNPEAFESKYGFPKPEKDQEIMFYCKKGKRSAIASEIAERNGYRK</sequence>
<dbReference type="Pfam" id="PF00581">
    <property type="entry name" value="Rhodanese"/>
    <property type="match status" value="1"/>
</dbReference>